<dbReference type="Proteomes" id="UP000197215">
    <property type="component" value="Unassembled WGS sequence"/>
</dbReference>
<evidence type="ECO:0000313" key="2">
    <source>
        <dbReference type="Proteomes" id="UP000197215"/>
    </source>
</evidence>
<dbReference type="EMBL" id="FYEX01000001">
    <property type="protein sequence ID" value="SNC61974.1"/>
    <property type="molecule type" value="Genomic_DNA"/>
</dbReference>
<organism evidence="1 2">
    <name type="scientific">Polynucleobacter victoriensis</name>
    <dbReference type="NCBI Taxonomy" id="2049319"/>
    <lineage>
        <taxon>Bacteria</taxon>
        <taxon>Pseudomonadati</taxon>
        <taxon>Pseudomonadota</taxon>
        <taxon>Betaproteobacteria</taxon>
        <taxon>Burkholderiales</taxon>
        <taxon>Burkholderiaceae</taxon>
        <taxon>Polynucleobacter</taxon>
    </lineage>
</organism>
<sequence length="212" mass="23979">MNLIELMVSNVLGSIILVGITQSGYQLYQSIERHLVRATLHNEALQAIQMMGQAIQTASLPKGATFQLMAKDSSSMSSSQTGQFQVRKGSASLDGSDAFYTNHADESVGYQAFFIQYQGHHEQREGVLYLQTKNKKGHLQNDALIGHVQSMQIQTGIKRGQSIEWHEPYELNERASKSRPHWKQVKALKLRIKLHKNRHGLEIEKIFALRHS</sequence>
<evidence type="ECO:0000313" key="1">
    <source>
        <dbReference type="EMBL" id="SNC61974.1"/>
    </source>
</evidence>
<reference evidence="1 2" key="1">
    <citation type="submission" date="2017-06" db="EMBL/GenBank/DDBJ databases">
        <authorList>
            <person name="Kim H.J."/>
            <person name="Triplett B.A."/>
        </authorList>
    </citation>
    <scope>NUCLEOTIDE SEQUENCE [LARGE SCALE GENOMIC DNA]</scope>
    <source>
        <strain evidence="1 2">MWH-VicM1</strain>
    </source>
</reference>
<accession>A0A212T864</accession>
<proteinExistence type="predicted"/>
<gene>
    <name evidence="1" type="ORF">SAMN06295916_0584</name>
</gene>
<protein>
    <submittedName>
        <fullName evidence="1">Uncharacterized protein</fullName>
    </submittedName>
</protein>
<dbReference type="RefSeq" id="WP_088812474.1">
    <property type="nucleotide sequence ID" value="NZ_FYEX01000001.1"/>
</dbReference>
<name>A0A212T864_9BURK</name>
<keyword evidence="2" id="KW-1185">Reference proteome</keyword>
<dbReference type="OrthoDB" id="9829951at2"/>
<dbReference type="AlphaFoldDB" id="A0A212T864"/>